<accession>A0A4Q9QPN7</accession>
<dbReference type="InterPro" id="IPR008969">
    <property type="entry name" value="CarboxyPept-like_regulatory"/>
</dbReference>
<sequence>MYRSLSCCAVLLIGLLTQGQAMGFSKTFYLFSEVEGTVLLNGQPVEGVEVEQDYLWHWKDVKGLNKTSTDSEGRFHFPVITGKSLTAGFMPHEPVITQNIRFRYQGKEYEGWYQSKRNYDNLGELNGKPIRFKCELTDTPGPHPETKSYGICVPF</sequence>
<dbReference type="InterPro" id="IPR046474">
    <property type="entry name" value="DUF6795"/>
</dbReference>
<reference evidence="3 4" key="1">
    <citation type="submission" date="2018-06" db="EMBL/GenBank/DDBJ databases">
        <title>Three novel Pseudomonas species isolated from symptomatic oak.</title>
        <authorList>
            <person name="Bueno-Gonzalez V."/>
            <person name="Brady C."/>
        </authorList>
    </citation>
    <scope>NUCLEOTIDE SEQUENCE [LARGE SCALE GENOMIC DNA]</scope>
    <source>
        <strain evidence="3 4">P9A</strain>
    </source>
</reference>
<gene>
    <name evidence="3" type="ORF">DNK06_06800</name>
</gene>
<feature type="signal peptide" evidence="1">
    <location>
        <begin position="1"/>
        <end position="23"/>
    </location>
</feature>
<dbReference type="SUPFAM" id="SSF49464">
    <property type="entry name" value="Carboxypeptidase regulatory domain-like"/>
    <property type="match status" value="1"/>
</dbReference>
<evidence type="ECO:0000259" key="2">
    <source>
        <dbReference type="Pfam" id="PF20598"/>
    </source>
</evidence>
<keyword evidence="4" id="KW-1185">Reference proteome</keyword>
<dbReference type="EMBL" id="QJUI01000005">
    <property type="protein sequence ID" value="TBU81484.1"/>
    <property type="molecule type" value="Genomic_DNA"/>
</dbReference>
<feature type="domain" description="DUF6795" evidence="2">
    <location>
        <begin position="34"/>
        <end position="138"/>
    </location>
</feature>
<dbReference type="Pfam" id="PF20598">
    <property type="entry name" value="DUF6795"/>
    <property type="match status" value="1"/>
</dbReference>
<feature type="chain" id="PRO_5020199516" description="DUF6795 domain-containing protein" evidence="1">
    <location>
        <begin position="24"/>
        <end position="155"/>
    </location>
</feature>
<protein>
    <recommendedName>
        <fullName evidence="2">DUF6795 domain-containing protein</fullName>
    </recommendedName>
</protein>
<organism evidence="3 4">
    <name type="scientific">Phytopseudomonas daroniae</name>
    <dbReference type="NCBI Taxonomy" id="2487519"/>
    <lineage>
        <taxon>Bacteria</taxon>
        <taxon>Pseudomonadati</taxon>
        <taxon>Pseudomonadota</taxon>
        <taxon>Gammaproteobacteria</taxon>
        <taxon>Pseudomonadales</taxon>
        <taxon>Pseudomonadaceae</taxon>
        <taxon>Phytopseudomonas</taxon>
    </lineage>
</organism>
<proteinExistence type="predicted"/>
<comment type="caution">
    <text evidence="3">The sequence shown here is derived from an EMBL/GenBank/DDBJ whole genome shotgun (WGS) entry which is preliminary data.</text>
</comment>
<dbReference type="AlphaFoldDB" id="A0A4Q9QPN7"/>
<evidence type="ECO:0000256" key="1">
    <source>
        <dbReference type="SAM" id="SignalP"/>
    </source>
</evidence>
<dbReference type="Proteomes" id="UP000292302">
    <property type="component" value="Unassembled WGS sequence"/>
</dbReference>
<evidence type="ECO:0000313" key="3">
    <source>
        <dbReference type="EMBL" id="TBU81484.1"/>
    </source>
</evidence>
<dbReference type="OrthoDB" id="9098565at2"/>
<evidence type="ECO:0000313" key="4">
    <source>
        <dbReference type="Proteomes" id="UP000292302"/>
    </source>
</evidence>
<keyword evidence="1" id="KW-0732">Signal</keyword>
<name>A0A4Q9QPN7_9GAMM</name>